<dbReference type="InterPro" id="IPR036034">
    <property type="entry name" value="PDZ_sf"/>
</dbReference>
<feature type="compositionally biased region" description="Gly residues" evidence="1">
    <location>
        <begin position="783"/>
        <end position="797"/>
    </location>
</feature>
<feature type="compositionally biased region" description="Low complexity" evidence="1">
    <location>
        <begin position="404"/>
        <end position="453"/>
    </location>
</feature>
<feature type="domain" description="PDZ" evidence="2">
    <location>
        <begin position="201"/>
        <end position="286"/>
    </location>
</feature>
<name>A0A6P6YFW2_DERPT</name>
<dbReference type="KEGG" id="dpte:113797490"/>
<feature type="compositionally biased region" description="Polar residues" evidence="1">
    <location>
        <begin position="105"/>
        <end position="116"/>
    </location>
</feature>
<dbReference type="Gene3D" id="2.30.42.10">
    <property type="match status" value="2"/>
</dbReference>
<feature type="region of interest" description="Disordered" evidence="1">
    <location>
        <begin position="772"/>
        <end position="797"/>
    </location>
</feature>
<dbReference type="InterPro" id="IPR001478">
    <property type="entry name" value="PDZ"/>
</dbReference>
<gene>
    <name evidence="4" type="primary">LOC113797490</name>
</gene>
<dbReference type="SMART" id="SM00228">
    <property type="entry name" value="PDZ"/>
    <property type="match status" value="2"/>
</dbReference>
<dbReference type="CDD" id="cd06759">
    <property type="entry name" value="PDZ3_PDZD2-PDZ1_hPro-IL-16-like"/>
    <property type="match status" value="1"/>
</dbReference>
<dbReference type="SUPFAM" id="SSF50156">
    <property type="entry name" value="PDZ domain-like"/>
    <property type="match status" value="2"/>
</dbReference>
<dbReference type="PROSITE" id="PS50106">
    <property type="entry name" value="PDZ"/>
    <property type="match status" value="2"/>
</dbReference>
<sequence length="971" mass="105115">MNYVYNKKMATSNTAMATVVVSSSSISLNDMNNVNDNGSCVTTTSTISCGSTSSSSGLGLGTGSDISSSSCGDYQTFPPPPPHLQFSQQQQHQKHPHHDHLAIATGNNLPTQTNRMSISSSSTRPSLYSPFISSGSPSASSSTSSSSTSSSGSVGNVVHQPHPIVSSNYTAYQNISNLYSTYAVPSQLLHKNPHTSVQCINLELEKDDKGELGIFITGRRAADGTLGYVVAGLETGSPAHRCGQIEKNDEVLTINGILLRGLNVNDALHHLKSPEKLVRIVLVKQRSLIITSPTSSSLINQQPTGQQLYSAIYQNPKQLYSSTATIQPLPPPPPSSTSSASSSSSITNLIIPSDINNLLLSQTTIKNDSSSNHQLSGEIDLDKMALITISNDDYNNNKKLVEKSSSTSINHHNNNNASSSITTGNMSNNNNNNDNNIQSSSTATLTRSTSAPSKSKKSLGARLASLLNRKTTNTNSMMSRKSNNNKNHTLPTSYSTSSISTSTSNKNNNNDETNNNDIIIGYDGNYIRTPKIRSKSIGNMSSSISVPNGLGPNNTTSTNNNKKVQIITDKNNDNNNNNINGNITMNIGYPDNSTSSSCKLRYISLNNVAGNSIYGHFSGPNNNNNNNTAVQYSQPIPSTTTTARQHQDRLYNPYVAFKQLHVQQQVNQQNHHYHQQNFHNRSTFDNGSVSPLSQALCTLPRTNKPKHLNLINTTMMAEPKKSNCVANNSGGNNSDLVDSDQHKQKNSTSKDPCISYAESLLSPTMIQPIIFPSIQDNNNNNNGSGGENYGKLNNGGGRIYVRMNRQSSHHENNNHYSKQHHSMTLNPKNMTEQNGHHYQQQNSSEPQTITFRKGPDCKALGFSIVGGIDSPRGEMSIFVKTVFPEGQAAESGQLSEGDQILSINGQSTENLTHGEVLQMFKRVKQGEIVLQILRLNSAMKHSNKCYPSTVANGGGVTLSRSCFDLDLITGK</sequence>
<dbReference type="GeneID" id="113797490"/>
<reference evidence="4" key="1">
    <citation type="submission" date="2025-08" db="UniProtKB">
        <authorList>
            <consortium name="RefSeq"/>
        </authorList>
    </citation>
    <scope>IDENTIFICATION</scope>
    <source>
        <strain evidence="4">Airmid</strain>
    </source>
</reference>
<dbReference type="OMA" id="MFKRVKQ"/>
<proteinExistence type="predicted"/>
<feature type="region of interest" description="Disordered" evidence="1">
    <location>
        <begin position="721"/>
        <end position="751"/>
    </location>
</feature>
<dbReference type="AlphaFoldDB" id="A0A6P6YFW2"/>
<feature type="compositionally biased region" description="Polar residues" evidence="1">
    <location>
        <begin position="724"/>
        <end position="736"/>
    </location>
</feature>
<dbReference type="PANTHER" id="PTHR11324:SF16">
    <property type="entry name" value="PDZ DOMAIN-CONTAINING PROTEIN 2"/>
    <property type="match status" value="1"/>
</dbReference>
<evidence type="ECO:0000313" key="3">
    <source>
        <dbReference type="Proteomes" id="UP000515146"/>
    </source>
</evidence>
<dbReference type="PANTHER" id="PTHR11324">
    <property type="entry name" value="IL16-RELATED"/>
    <property type="match status" value="1"/>
</dbReference>
<dbReference type="Proteomes" id="UP000515146">
    <property type="component" value="Unplaced"/>
</dbReference>
<feature type="region of interest" description="Disordered" evidence="1">
    <location>
        <begin position="403"/>
        <end position="514"/>
    </location>
</feature>
<dbReference type="RefSeq" id="XP_027203684.1">
    <property type="nucleotide sequence ID" value="XM_027347883.1"/>
</dbReference>
<feature type="compositionally biased region" description="Low complexity" evidence="1">
    <location>
        <begin position="471"/>
        <end position="514"/>
    </location>
</feature>
<dbReference type="InParanoid" id="A0A6P6YFW2"/>
<dbReference type="Pfam" id="PF00595">
    <property type="entry name" value="PDZ"/>
    <property type="match status" value="2"/>
</dbReference>
<evidence type="ECO:0000259" key="2">
    <source>
        <dbReference type="PROSITE" id="PS50106"/>
    </source>
</evidence>
<dbReference type="OrthoDB" id="6022711at2759"/>
<feature type="compositionally biased region" description="Low complexity" evidence="1">
    <location>
        <begin position="117"/>
        <end position="153"/>
    </location>
</feature>
<accession>A0A6P6YFW2</accession>
<organism evidence="3 4">
    <name type="scientific">Dermatophagoides pteronyssinus</name>
    <name type="common">European house dust mite</name>
    <dbReference type="NCBI Taxonomy" id="6956"/>
    <lineage>
        <taxon>Eukaryota</taxon>
        <taxon>Metazoa</taxon>
        <taxon>Ecdysozoa</taxon>
        <taxon>Arthropoda</taxon>
        <taxon>Chelicerata</taxon>
        <taxon>Arachnida</taxon>
        <taxon>Acari</taxon>
        <taxon>Acariformes</taxon>
        <taxon>Sarcoptiformes</taxon>
        <taxon>Astigmata</taxon>
        <taxon>Psoroptidia</taxon>
        <taxon>Analgoidea</taxon>
        <taxon>Pyroglyphidae</taxon>
        <taxon>Dermatophagoidinae</taxon>
        <taxon>Dermatophagoides</taxon>
    </lineage>
</organism>
<keyword evidence="3" id="KW-1185">Reference proteome</keyword>
<protein>
    <recommendedName>
        <fullName evidence="2">PDZ domain-containing protein</fullName>
    </recommendedName>
</protein>
<evidence type="ECO:0000313" key="4">
    <source>
        <dbReference type="RefSeq" id="XP_027203684.1"/>
    </source>
</evidence>
<feature type="domain" description="PDZ" evidence="2">
    <location>
        <begin position="848"/>
        <end position="922"/>
    </location>
</feature>
<feature type="region of interest" description="Disordered" evidence="1">
    <location>
        <begin position="69"/>
        <end position="155"/>
    </location>
</feature>
<feature type="region of interest" description="Disordered" evidence="1">
    <location>
        <begin position="324"/>
        <end position="343"/>
    </location>
</feature>
<evidence type="ECO:0000256" key="1">
    <source>
        <dbReference type="SAM" id="MobiDB-lite"/>
    </source>
</evidence>